<name>A0A662Z7T9_9GAMM</name>
<protein>
    <submittedName>
        <fullName evidence="1">Uncharacterized protein</fullName>
    </submittedName>
</protein>
<dbReference type="Proteomes" id="UP000243374">
    <property type="component" value="Unassembled WGS sequence"/>
</dbReference>
<dbReference type="RefSeq" id="WP_074839715.1">
    <property type="nucleotide sequence ID" value="NZ_CP047056.1"/>
</dbReference>
<sequence length="152" mass="17491">MTTVNYFVGVTKISSPQDAILKFSELGTDKPVWFLLERYSGYQVDELSKLPSDWARDLISLTVCTEKWEVRVEKEDPTAQDLTMRVIADEVSDANCEGRCRDFSYLTNYTKAIPQLQEQKLSKLLYREYFTDDPSSGMPLLKHSRLCGFAKE</sequence>
<evidence type="ECO:0000313" key="2">
    <source>
        <dbReference type="Proteomes" id="UP000243374"/>
    </source>
</evidence>
<dbReference type="EMBL" id="FOSF01000009">
    <property type="protein sequence ID" value="SFJ95278.1"/>
    <property type="molecule type" value="Genomic_DNA"/>
</dbReference>
<keyword evidence="2" id="KW-1185">Reference proteome</keyword>
<gene>
    <name evidence="1" type="ORF">SAMN04487865_100948</name>
</gene>
<reference evidence="1 2" key="1">
    <citation type="submission" date="2016-10" db="EMBL/GenBank/DDBJ databases">
        <authorList>
            <person name="Varghese N."/>
            <person name="Submissions S."/>
        </authorList>
    </citation>
    <scope>NUCLEOTIDE SEQUENCE [LARGE SCALE GENOMIC DNA]</scope>
    <source>
        <strain evidence="1 2">22B</strain>
    </source>
</reference>
<organism evidence="1 2">
    <name type="scientific">Succinivibrio dextrinosolvens</name>
    <dbReference type="NCBI Taxonomy" id="83771"/>
    <lineage>
        <taxon>Bacteria</taxon>
        <taxon>Pseudomonadati</taxon>
        <taxon>Pseudomonadota</taxon>
        <taxon>Gammaproteobacteria</taxon>
        <taxon>Aeromonadales</taxon>
        <taxon>Succinivibrionaceae</taxon>
        <taxon>Succinivibrio</taxon>
    </lineage>
</organism>
<proteinExistence type="predicted"/>
<accession>A0A662Z7T9</accession>
<dbReference type="AlphaFoldDB" id="A0A662Z7T9"/>
<evidence type="ECO:0000313" key="1">
    <source>
        <dbReference type="EMBL" id="SFJ95278.1"/>
    </source>
</evidence>